<organism evidence="4 5">
    <name type="scientific">Phocicoccus schoeneichii</name>
    <dbReference type="NCBI Taxonomy" id="1812261"/>
    <lineage>
        <taxon>Bacteria</taxon>
        <taxon>Bacillati</taxon>
        <taxon>Bacillota</taxon>
        <taxon>Bacilli</taxon>
        <taxon>Bacillales</taxon>
        <taxon>Salinicoccaceae</taxon>
        <taxon>Phocicoccus</taxon>
    </lineage>
</organism>
<dbReference type="InterPro" id="IPR051012">
    <property type="entry name" value="CellSynth/LPSAsmb/PSIAsmb"/>
</dbReference>
<dbReference type="PROSITE" id="PS50005">
    <property type="entry name" value="TPR"/>
    <property type="match status" value="1"/>
</dbReference>
<evidence type="ECO:0000256" key="1">
    <source>
        <dbReference type="ARBA" id="ARBA00022737"/>
    </source>
</evidence>
<protein>
    <submittedName>
        <fullName evidence="4">TPR repeat-containing protein YrrB</fullName>
    </submittedName>
</protein>
<proteinExistence type="predicted"/>
<feature type="repeat" description="TPR" evidence="3">
    <location>
        <begin position="32"/>
        <end position="65"/>
    </location>
</feature>
<reference evidence="4 5" key="1">
    <citation type="submission" date="2020-07" db="EMBL/GenBank/DDBJ databases">
        <authorList>
            <person name="Criscuolo A."/>
        </authorList>
    </citation>
    <scope>NUCLEOTIDE SEQUENCE [LARGE SCALE GENOMIC DNA]</scope>
    <source>
        <strain evidence="5">CIP 111030</strain>
    </source>
</reference>
<name>A0A6V7RHU3_9BACL</name>
<dbReference type="InterPro" id="IPR019734">
    <property type="entry name" value="TPR_rpt"/>
</dbReference>
<dbReference type="SMART" id="SM00028">
    <property type="entry name" value="TPR"/>
    <property type="match status" value="3"/>
</dbReference>
<dbReference type="SUPFAM" id="SSF48452">
    <property type="entry name" value="TPR-like"/>
    <property type="match status" value="1"/>
</dbReference>
<evidence type="ECO:0000313" key="4">
    <source>
        <dbReference type="EMBL" id="CAD2076771.1"/>
    </source>
</evidence>
<accession>A0A6V7RHU3</accession>
<sequence>MSLNYEHLIESGDYEAALKEIFEQIEIEKDNEVHYINGGLVLYKLEKLDEAVAFLERAIEVAEDSTLAIYSLGNIYYEEGKYKDARTLFLSIYDKMAEDNDLNYMIALCHVNLNEARMSIPFFESAIKDNDDTEILFQYGVLLCQLGLLEQGETLLNRIVSLEDHADAEYNLGLVKLTKDSDLLRAKTHFERAIMMQNDHILAHHALKEVNKQLEN</sequence>
<dbReference type="Gene3D" id="1.25.40.10">
    <property type="entry name" value="Tetratricopeptide repeat domain"/>
    <property type="match status" value="2"/>
</dbReference>
<comment type="caution">
    <text evidence="4">The sequence shown here is derived from an EMBL/GenBank/DDBJ whole genome shotgun (WGS) entry which is preliminary data.</text>
</comment>
<dbReference type="InterPro" id="IPR011990">
    <property type="entry name" value="TPR-like_helical_dom_sf"/>
</dbReference>
<dbReference type="Pfam" id="PF13432">
    <property type="entry name" value="TPR_16"/>
    <property type="match status" value="1"/>
</dbReference>
<dbReference type="AlphaFoldDB" id="A0A6V7RHU3"/>
<evidence type="ECO:0000313" key="5">
    <source>
        <dbReference type="Proteomes" id="UP000521032"/>
    </source>
</evidence>
<keyword evidence="2 3" id="KW-0802">TPR repeat</keyword>
<dbReference type="EMBL" id="CAJEWE010000010">
    <property type="protein sequence ID" value="CAD2076771.1"/>
    <property type="molecule type" value="Genomic_DNA"/>
</dbReference>
<dbReference type="Proteomes" id="UP000521032">
    <property type="component" value="Unassembled WGS sequence"/>
</dbReference>
<dbReference type="PANTHER" id="PTHR45586:SF13">
    <property type="entry name" value="TPR-REPEAT-CONTAINING PROTEIN"/>
    <property type="match status" value="1"/>
</dbReference>
<keyword evidence="5" id="KW-1185">Reference proteome</keyword>
<keyword evidence="1" id="KW-0677">Repeat</keyword>
<evidence type="ECO:0000256" key="2">
    <source>
        <dbReference type="ARBA" id="ARBA00022803"/>
    </source>
</evidence>
<dbReference type="PANTHER" id="PTHR45586">
    <property type="entry name" value="TPR REPEAT-CONTAINING PROTEIN PA4667"/>
    <property type="match status" value="1"/>
</dbReference>
<dbReference type="RefSeq" id="WP_186087453.1">
    <property type="nucleotide sequence ID" value="NZ_BMDB01000001.1"/>
</dbReference>
<evidence type="ECO:0000256" key="3">
    <source>
        <dbReference type="PROSITE-ProRule" id="PRU00339"/>
    </source>
</evidence>
<gene>
    <name evidence="4" type="primary">yrrB</name>
    <name evidence="4" type="ORF">JEOSCH030_01143</name>
</gene>